<dbReference type="Gene3D" id="2.40.170.20">
    <property type="entry name" value="TonB-dependent receptor, beta-barrel domain"/>
    <property type="match status" value="1"/>
</dbReference>
<dbReference type="InterPro" id="IPR039426">
    <property type="entry name" value="TonB-dep_rcpt-like"/>
</dbReference>
<keyword evidence="4" id="KW-0410">Iron transport</keyword>
<keyword evidence="2 11" id="KW-0813">Transport</keyword>
<feature type="domain" description="TonB-dependent receptor plug" evidence="14">
    <location>
        <begin position="225"/>
        <end position="334"/>
    </location>
</feature>
<dbReference type="Proteomes" id="UP000006735">
    <property type="component" value="Chromosome"/>
</dbReference>
<dbReference type="InterPro" id="IPR036942">
    <property type="entry name" value="Beta-barrel_TonB_sf"/>
</dbReference>
<dbReference type="HOGENOM" id="CLU_008287_15_0_6"/>
<dbReference type="PANTHER" id="PTHR32552:SF81">
    <property type="entry name" value="TONB-DEPENDENT OUTER MEMBRANE RECEPTOR"/>
    <property type="match status" value="1"/>
</dbReference>
<protein>
    <submittedName>
        <fullName evidence="15">TonB-dependent receptor</fullName>
    </submittedName>
</protein>
<dbReference type="InterPro" id="IPR000531">
    <property type="entry name" value="Beta-barrel_TonB"/>
</dbReference>
<keyword evidence="5 11" id="KW-0812">Transmembrane</keyword>
<evidence type="ECO:0000256" key="2">
    <source>
        <dbReference type="ARBA" id="ARBA00022448"/>
    </source>
</evidence>
<evidence type="ECO:0000256" key="6">
    <source>
        <dbReference type="ARBA" id="ARBA00023004"/>
    </source>
</evidence>
<comment type="subcellular location">
    <subcellularLocation>
        <location evidence="1 11">Cell outer membrane</location>
        <topology evidence="1 11">Multi-pass membrane protein</topology>
    </subcellularLocation>
</comment>
<sequence>MPRFSDAHRVRDCLDARGAPVVVDMHSRCCVRCLHRFDRASAGRAMMAVAAHACIIWGRCASAFQNVSVRTRPSASRLGARRRWMATDAVGGGHSRARRVTHTRRGESVASIPNRGSHTHRTKGIGCCIRTPPRMMETLSYGLCHICVNRVNSAALRHAGRAAPPPESGVLPMSASRSLKISALAVAVVSLLPLAAAAQQAPSDDGVVRLDAVKVTVERRSEDSKDVPVSASVLRPEFLDAISTSGSDIRVLAGKAPSLNIESSNGRVFPRVYIRGYGNTDFNTYASQPVSLIYDDVVQENVFLKGFPIFDLEGLEVLRGPQGTLFGRNTPAGVVKFNSVKPIIGANDGYASLSYGTYGTMTLESGLSIAMGDHWAARLSTLGQRRDDWVENRDGRDLEGYTDSAVRLQLLYQASDDFSALFNAHARHLDGTARLFRANIIQPGTNQLVEGFDPENSFIDGANRQELQTYGGSANLTWDLGDIALHSITAYEGIGKYYSRGDIDGGFGAVFAPPSGPGVIPFPVETAGGIKSLDQYSQEVRAQSQYEGPLNWQAGLYYFHDDVEGENYTYNTLSGGDLASYQLIRQRNTSWAAFGSLNYAATDRLNLRAGIRYTYDKKTFDALALDRVTLVEPSSGETDNSKVTGDLAVTFSINDDVNVYARAARGFRGASFGVPSGTAPLTVAEPETVDSLEVGIKSDLFDNRARLSVDVYDFRVKNQQLTAVGGASNDVRLLNADKTKARGAEFDFEALLTQNLRVTAGGAYNWTRIDDPNLSVGICRTCTVTDPINAAGRAVIDGNDLPQAAKWMANATLRYGIPMGNDGELFFYTDWSYRSEVNFFLYDSKEFTGQPLVEGGAKIGYNWGAGAYELSVFCRNCTNQIRVTGAIDFNNLTGFINDPRIVGAQLRANF</sequence>
<keyword evidence="10 11" id="KW-0998">Cell outer membrane</keyword>
<evidence type="ECO:0000256" key="3">
    <source>
        <dbReference type="ARBA" id="ARBA00022452"/>
    </source>
</evidence>
<dbReference type="EMBL" id="AE013598">
    <property type="protein sequence ID" value="AAW74151.1"/>
    <property type="molecule type" value="Genomic_DNA"/>
</dbReference>
<evidence type="ECO:0000313" key="16">
    <source>
        <dbReference type="Proteomes" id="UP000006735"/>
    </source>
</evidence>
<evidence type="ECO:0000313" key="15">
    <source>
        <dbReference type="EMBL" id="AAW74151.1"/>
    </source>
</evidence>
<reference evidence="15 16" key="1">
    <citation type="journal article" date="2005" name="Nucleic Acids Res.">
        <title>The genome sequence of Xanthomonas oryzae pathovar oryzae KACC10331, the bacterial blight pathogen of rice.</title>
        <authorList>
            <person name="Lee B.M."/>
            <person name="Park Y.J."/>
            <person name="Park D.S."/>
            <person name="Kang H.W."/>
            <person name="Kim J.G."/>
            <person name="Song E.S."/>
            <person name="Park I.C."/>
            <person name="Yoon U.H."/>
            <person name="Hahn J.H."/>
            <person name="Koo B.S."/>
            <person name="Lee G.B."/>
            <person name="Kim H."/>
            <person name="Park H.S."/>
            <person name="Yoon K.O."/>
            <person name="Kim J.H."/>
            <person name="Jung C.H."/>
            <person name="Koh N.H."/>
            <person name="Seo J.S."/>
            <person name="Go S.J."/>
        </authorList>
    </citation>
    <scope>NUCLEOTIDE SEQUENCE [LARGE SCALE GENOMIC DNA]</scope>
    <source>
        <strain evidence="16">KACC10331 / KXO85</strain>
    </source>
</reference>
<keyword evidence="16" id="KW-1185">Reference proteome</keyword>
<organism evidence="15 16">
    <name type="scientific">Xanthomonas oryzae pv. oryzae (strain KACC10331 / KXO85)</name>
    <dbReference type="NCBI Taxonomy" id="291331"/>
    <lineage>
        <taxon>Bacteria</taxon>
        <taxon>Pseudomonadati</taxon>
        <taxon>Pseudomonadota</taxon>
        <taxon>Gammaproteobacteria</taxon>
        <taxon>Lysobacterales</taxon>
        <taxon>Lysobacteraceae</taxon>
        <taxon>Xanthomonas</taxon>
    </lineage>
</organism>
<keyword evidence="3 11" id="KW-1134">Transmembrane beta strand</keyword>
<evidence type="ECO:0000259" key="13">
    <source>
        <dbReference type="Pfam" id="PF00593"/>
    </source>
</evidence>
<evidence type="ECO:0000256" key="11">
    <source>
        <dbReference type="PROSITE-ProRule" id="PRU01360"/>
    </source>
</evidence>
<dbReference type="STRING" id="291331.XOO0897"/>
<comment type="similarity">
    <text evidence="11 12">Belongs to the TonB-dependent receptor family.</text>
</comment>
<evidence type="ECO:0000256" key="4">
    <source>
        <dbReference type="ARBA" id="ARBA00022496"/>
    </source>
</evidence>
<feature type="domain" description="TonB-dependent receptor-like beta-barrel" evidence="13">
    <location>
        <begin position="451"/>
        <end position="853"/>
    </location>
</feature>
<evidence type="ECO:0000256" key="9">
    <source>
        <dbReference type="ARBA" id="ARBA00023136"/>
    </source>
</evidence>
<evidence type="ECO:0000256" key="7">
    <source>
        <dbReference type="ARBA" id="ARBA00023065"/>
    </source>
</evidence>
<evidence type="ECO:0000256" key="12">
    <source>
        <dbReference type="RuleBase" id="RU003357"/>
    </source>
</evidence>
<evidence type="ECO:0000256" key="8">
    <source>
        <dbReference type="ARBA" id="ARBA00023077"/>
    </source>
</evidence>
<dbReference type="PROSITE" id="PS52016">
    <property type="entry name" value="TONB_DEPENDENT_REC_3"/>
    <property type="match status" value="1"/>
</dbReference>
<dbReference type="InterPro" id="IPR012910">
    <property type="entry name" value="Plug_dom"/>
</dbReference>
<dbReference type="GO" id="GO:0006826">
    <property type="term" value="P:iron ion transport"/>
    <property type="evidence" value="ECO:0007669"/>
    <property type="project" value="UniProtKB-KW"/>
</dbReference>
<proteinExistence type="inferred from homology"/>
<evidence type="ECO:0000256" key="1">
    <source>
        <dbReference type="ARBA" id="ARBA00004571"/>
    </source>
</evidence>
<accession>Q5H4H0</accession>
<name>Q5H4H0_XANOR</name>
<dbReference type="SUPFAM" id="SSF56935">
    <property type="entry name" value="Porins"/>
    <property type="match status" value="1"/>
</dbReference>
<keyword evidence="8 12" id="KW-0798">TonB box</keyword>
<evidence type="ECO:0000259" key="14">
    <source>
        <dbReference type="Pfam" id="PF07715"/>
    </source>
</evidence>
<dbReference type="GO" id="GO:0009279">
    <property type="term" value="C:cell outer membrane"/>
    <property type="evidence" value="ECO:0007669"/>
    <property type="project" value="UniProtKB-SubCell"/>
</dbReference>
<dbReference type="KEGG" id="xoo:XOO0897"/>
<dbReference type="PANTHER" id="PTHR32552">
    <property type="entry name" value="FERRICHROME IRON RECEPTOR-RELATED"/>
    <property type="match status" value="1"/>
</dbReference>
<evidence type="ECO:0000256" key="10">
    <source>
        <dbReference type="ARBA" id="ARBA00023237"/>
    </source>
</evidence>
<keyword evidence="6" id="KW-0408">Iron</keyword>
<keyword evidence="15" id="KW-0675">Receptor</keyword>
<dbReference type="AlphaFoldDB" id="Q5H4H0"/>
<gene>
    <name evidence="15" type="primary">fyuA</name>
    <name evidence="15" type="ordered locus">XOO0897</name>
</gene>
<keyword evidence="7" id="KW-0406">Ion transport</keyword>
<keyword evidence="9 11" id="KW-0472">Membrane</keyword>
<evidence type="ECO:0000256" key="5">
    <source>
        <dbReference type="ARBA" id="ARBA00022692"/>
    </source>
</evidence>
<dbReference type="Pfam" id="PF07715">
    <property type="entry name" value="Plug"/>
    <property type="match status" value="1"/>
</dbReference>
<dbReference type="Pfam" id="PF00593">
    <property type="entry name" value="TonB_dep_Rec_b-barrel"/>
    <property type="match status" value="1"/>
</dbReference>